<keyword evidence="4" id="KW-0808">Transferase</keyword>
<evidence type="ECO:0000256" key="5">
    <source>
        <dbReference type="ARBA" id="ARBA00022723"/>
    </source>
</evidence>
<dbReference type="PANTHER" id="PTHR24057:SF0">
    <property type="entry name" value="PROTEIN KINASE SHAGGY-RELATED"/>
    <property type="match status" value="1"/>
</dbReference>
<dbReference type="Gramene" id="OMO86212">
    <property type="protein sequence ID" value="OMO86212"/>
    <property type="gene ID" value="CCACVL1_09720"/>
</dbReference>
<evidence type="ECO:0000313" key="19">
    <source>
        <dbReference type="Proteomes" id="UP000188268"/>
    </source>
</evidence>
<evidence type="ECO:0000256" key="15">
    <source>
        <dbReference type="SAM" id="MobiDB-lite"/>
    </source>
</evidence>
<comment type="catalytic activity">
    <reaction evidence="11">
        <text>L-threonyl-[protein] + ATP = O-phospho-L-threonyl-[protein] + ADP + H(+)</text>
        <dbReference type="Rhea" id="RHEA:46608"/>
        <dbReference type="Rhea" id="RHEA-COMP:11060"/>
        <dbReference type="Rhea" id="RHEA-COMP:11605"/>
        <dbReference type="ChEBI" id="CHEBI:15378"/>
        <dbReference type="ChEBI" id="CHEBI:30013"/>
        <dbReference type="ChEBI" id="CHEBI:30616"/>
        <dbReference type="ChEBI" id="CHEBI:61977"/>
        <dbReference type="ChEBI" id="CHEBI:456216"/>
        <dbReference type="EC" id="2.7.11.1"/>
    </reaction>
</comment>
<dbReference type="SUPFAM" id="SSF56112">
    <property type="entry name" value="Protein kinase-like (PK-like)"/>
    <property type="match status" value="1"/>
</dbReference>
<dbReference type="PROSITE" id="PS00108">
    <property type="entry name" value="PROTEIN_KINASE_ST"/>
    <property type="match status" value="1"/>
</dbReference>
<evidence type="ECO:0000256" key="2">
    <source>
        <dbReference type="ARBA" id="ARBA00012513"/>
    </source>
</evidence>
<feature type="domain" description="Protein kinase" evidence="16">
    <location>
        <begin position="71"/>
        <end position="355"/>
    </location>
</feature>
<reference evidence="18 19" key="1">
    <citation type="submission" date="2013-09" db="EMBL/GenBank/DDBJ databases">
        <title>Corchorus capsularis genome sequencing.</title>
        <authorList>
            <person name="Alam M."/>
            <person name="Haque M.S."/>
            <person name="Islam M.S."/>
            <person name="Emdad E.M."/>
            <person name="Islam M.M."/>
            <person name="Ahmed B."/>
            <person name="Halim A."/>
            <person name="Hossen Q.M.M."/>
            <person name="Hossain M.Z."/>
            <person name="Ahmed R."/>
            <person name="Khan M.M."/>
            <person name="Islam R."/>
            <person name="Rashid M.M."/>
            <person name="Khan S.A."/>
            <person name="Rahman M.S."/>
            <person name="Alam M."/>
        </authorList>
    </citation>
    <scope>NUCLEOTIDE SEQUENCE [LARGE SCALE GENOMIC DNA]</scope>
    <source>
        <strain evidence="19">cv. CVL-1</strain>
        <tissue evidence="18">Whole seedling</tissue>
    </source>
</reference>
<dbReference type="AlphaFoldDB" id="A0A1R3IUF4"/>
<dbReference type="InterPro" id="IPR008271">
    <property type="entry name" value="Ser/Thr_kinase_AS"/>
</dbReference>
<dbReference type="Proteomes" id="UP000188268">
    <property type="component" value="Unassembled WGS sequence"/>
</dbReference>
<evidence type="ECO:0000256" key="11">
    <source>
        <dbReference type="ARBA" id="ARBA00047899"/>
    </source>
</evidence>
<keyword evidence="8" id="KW-0418">Kinase</keyword>
<feature type="region of interest" description="Disordered" evidence="15">
    <location>
        <begin position="1"/>
        <end position="25"/>
    </location>
</feature>
<dbReference type="InterPro" id="IPR039192">
    <property type="entry name" value="STKc_GSK3"/>
</dbReference>
<feature type="domain" description="C3H1-type" evidence="17">
    <location>
        <begin position="491"/>
        <end position="519"/>
    </location>
</feature>
<evidence type="ECO:0000256" key="3">
    <source>
        <dbReference type="ARBA" id="ARBA00022527"/>
    </source>
</evidence>
<keyword evidence="3" id="KW-0723">Serine/threonine-protein kinase</keyword>
<feature type="binding site" evidence="14">
    <location>
        <position position="101"/>
    </location>
    <ligand>
        <name>ATP</name>
        <dbReference type="ChEBI" id="CHEBI:30616"/>
    </ligand>
</feature>
<evidence type="ECO:0000256" key="13">
    <source>
        <dbReference type="PROSITE-ProRule" id="PRU00723"/>
    </source>
</evidence>
<dbReference type="InterPro" id="IPR000571">
    <property type="entry name" value="Znf_CCCH"/>
</dbReference>
<dbReference type="SMART" id="SM00220">
    <property type="entry name" value="S_TKc"/>
    <property type="match status" value="1"/>
</dbReference>
<dbReference type="EMBL" id="AWWV01009496">
    <property type="protein sequence ID" value="OMO86212.1"/>
    <property type="molecule type" value="Genomic_DNA"/>
</dbReference>
<keyword evidence="6 14" id="KW-0547">Nucleotide-binding</keyword>
<evidence type="ECO:0000256" key="14">
    <source>
        <dbReference type="PROSITE-ProRule" id="PRU10141"/>
    </source>
</evidence>
<evidence type="ECO:0000256" key="4">
    <source>
        <dbReference type="ARBA" id="ARBA00022679"/>
    </source>
</evidence>
<dbReference type="FunFam" id="3.30.200.20:FF:000009">
    <property type="entry name" value="Glycogen synthase kinase-3 beta"/>
    <property type="match status" value="1"/>
</dbReference>
<proteinExistence type="inferred from homology"/>
<dbReference type="FunFam" id="1.10.510.10:FF:000082">
    <property type="entry name" value="Shaggy-related protein kinase kappa"/>
    <property type="match status" value="1"/>
</dbReference>
<evidence type="ECO:0000259" key="17">
    <source>
        <dbReference type="PROSITE" id="PS50103"/>
    </source>
</evidence>
<dbReference type="GO" id="GO:0005524">
    <property type="term" value="F:ATP binding"/>
    <property type="evidence" value="ECO:0007669"/>
    <property type="project" value="UniProtKB-UniRule"/>
</dbReference>
<keyword evidence="5 13" id="KW-0479">Metal-binding</keyword>
<dbReference type="SMART" id="SM00356">
    <property type="entry name" value="ZnF_C3H1"/>
    <property type="match status" value="1"/>
</dbReference>
<dbReference type="GO" id="GO:0005737">
    <property type="term" value="C:cytoplasm"/>
    <property type="evidence" value="ECO:0007669"/>
    <property type="project" value="TreeGrafter"/>
</dbReference>
<dbReference type="SUPFAM" id="SSF90229">
    <property type="entry name" value="CCCH zinc finger"/>
    <property type="match status" value="1"/>
</dbReference>
<keyword evidence="19" id="KW-1185">Reference proteome</keyword>
<keyword evidence="10 14" id="KW-0067">ATP-binding</keyword>
<dbReference type="InterPro" id="IPR050591">
    <property type="entry name" value="GSK-3"/>
</dbReference>
<dbReference type="InterPro" id="IPR011009">
    <property type="entry name" value="Kinase-like_dom_sf"/>
</dbReference>
<sequence length="563" mass="63786">MASVGMAPTSGLRESSAAGVDKLPEEMNDMKIRDDKEMEATVVDGNGTETGHIIVTTIGGRNGQPKQTISYMAERVVGHGSFGVVFQAKCLETGETVAIKKVLQDKRYKNRELQTMRLLDHPNVVALKHCFFSTTEKDELYLNLVLEYVPETVHRVIKHYNKLNQRMPLIYVKLYTYQIFRALSYIHRCIGVCHRDIKPQNLLVNPHTHQVKLCDFGSAKVLVKGEPNISYICSRYYRAPELIFGATEYTTAIDIWSAGCVLAELLLGQPLFPGESGVDQLVEIIKVLGTPTREEIKCMNPNYTEFKFPQIKAHPWHKIFHRRMPPEAVDLVSRLLQYSPNLRCTALDALIHPFFDELRDPNARLPNGRFLPPLFNFKSHELKGVPVEILAKLIPEHARKQCPFLGLQDNARGWYEEDLEIRYIQVLLGPPGWHRMYRYKPKSTEAQPKLDTPAARKRHLQGLQHLRAKAQWFHSLNLNLNADANAHPIEPFTKGVCNRFVKTGFCHYGDNCKYFHPKNDSPTAIPQSAPAPGGVGMSWGNLPPSLKPPPDAGYPQLPFVDWG</sequence>
<dbReference type="Gene3D" id="1.10.510.10">
    <property type="entry name" value="Transferase(Phosphotransferase) domain 1"/>
    <property type="match status" value="1"/>
</dbReference>
<dbReference type="PROSITE" id="PS50103">
    <property type="entry name" value="ZF_C3H1"/>
    <property type="match status" value="1"/>
</dbReference>
<evidence type="ECO:0000256" key="9">
    <source>
        <dbReference type="ARBA" id="ARBA00022833"/>
    </source>
</evidence>
<dbReference type="EC" id="2.7.11.1" evidence="2"/>
<dbReference type="GO" id="GO:0008270">
    <property type="term" value="F:zinc ion binding"/>
    <property type="evidence" value="ECO:0007669"/>
    <property type="project" value="UniProtKB-KW"/>
</dbReference>
<dbReference type="GO" id="GO:0004674">
    <property type="term" value="F:protein serine/threonine kinase activity"/>
    <property type="evidence" value="ECO:0007669"/>
    <property type="project" value="UniProtKB-KW"/>
</dbReference>
<organism evidence="18 19">
    <name type="scientific">Corchorus capsularis</name>
    <name type="common">Jute</name>
    <dbReference type="NCBI Taxonomy" id="210143"/>
    <lineage>
        <taxon>Eukaryota</taxon>
        <taxon>Viridiplantae</taxon>
        <taxon>Streptophyta</taxon>
        <taxon>Embryophyta</taxon>
        <taxon>Tracheophyta</taxon>
        <taxon>Spermatophyta</taxon>
        <taxon>Magnoliopsida</taxon>
        <taxon>eudicotyledons</taxon>
        <taxon>Gunneridae</taxon>
        <taxon>Pentapetalae</taxon>
        <taxon>rosids</taxon>
        <taxon>malvids</taxon>
        <taxon>Malvales</taxon>
        <taxon>Malvaceae</taxon>
        <taxon>Grewioideae</taxon>
        <taxon>Apeibeae</taxon>
        <taxon>Corchorus</taxon>
    </lineage>
</organism>
<evidence type="ECO:0000259" key="16">
    <source>
        <dbReference type="PROSITE" id="PS50011"/>
    </source>
</evidence>
<feature type="zinc finger region" description="C3H1-type" evidence="13">
    <location>
        <begin position="491"/>
        <end position="519"/>
    </location>
</feature>
<keyword evidence="7 13" id="KW-0863">Zinc-finger</keyword>
<dbReference type="PROSITE" id="PS50011">
    <property type="entry name" value="PROTEIN_KINASE_DOM"/>
    <property type="match status" value="1"/>
</dbReference>
<comment type="similarity">
    <text evidence="1">Belongs to the protein kinase superfamily. CMGC Ser/Thr protein kinase family. GSK-3 subfamily.</text>
</comment>
<accession>A0A1R3IUF4</accession>
<comment type="catalytic activity">
    <reaction evidence="12">
        <text>L-seryl-[protein] + ATP = O-phospho-L-seryl-[protein] + ADP + H(+)</text>
        <dbReference type="Rhea" id="RHEA:17989"/>
        <dbReference type="Rhea" id="RHEA-COMP:9863"/>
        <dbReference type="Rhea" id="RHEA-COMP:11604"/>
        <dbReference type="ChEBI" id="CHEBI:15378"/>
        <dbReference type="ChEBI" id="CHEBI:29999"/>
        <dbReference type="ChEBI" id="CHEBI:30616"/>
        <dbReference type="ChEBI" id="CHEBI:83421"/>
        <dbReference type="ChEBI" id="CHEBI:456216"/>
        <dbReference type="EC" id="2.7.11.1"/>
    </reaction>
</comment>
<dbReference type="InterPro" id="IPR000719">
    <property type="entry name" value="Prot_kinase_dom"/>
</dbReference>
<dbReference type="PANTHER" id="PTHR24057">
    <property type="entry name" value="GLYCOGEN SYNTHASE KINASE-3 ALPHA"/>
    <property type="match status" value="1"/>
</dbReference>
<dbReference type="GO" id="GO:0005634">
    <property type="term" value="C:nucleus"/>
    <property type="evidence" value="ECO:0007669"/>
    <property type="project" value="TreeGrafter"/>
</dbReference>
<evidence type="ECO:0000256" key="7">
    <source>
        <dbReference type="ARBA" id="ARBA00022771"/>
    </source>
</evidence>
<dbReference type="GO" id="GO:0007165">
    <property type="term" value="P:signal transduction"/>
    <property type="evidence" value="ECO:0007669"/>
    <property type="project" value="TreeGrafter"/>
</dbReference>
<dbReference type="Gene3D" id="3.30.200.20">
    <property type="entry name" value="Phosphorylase Kinase, domain 1"/>
    <property type="match status" value="1"/>
</dbReference>
<dbReference type="CDD" id="cd14137">
    <property type="entry name" value="STKc_GSK3"/>
    <property type="match status" value="1"/>
</dbReference>
<evidence type="ECO:0000256" key="1">
    <source>
        <dbReference type="ARBA" id="ARBA00005527"/>
    </source>
</evidence>
<evidence type="ECO:0000256" key="10">
    <source>
        <dbReference type="ARBA" id="ARBA00022840"/>
    </source>
</evidence>
<evidence type="ECO:0000256" key="6">
    <source>
        <dbReference type="ARBA" id="ARBA00022741"/>
    </source>
</evidence>
<dbReference type="InterPro" id="IPR036855">
    <property type="entry name" value="Znf_CCCH_sf"/>
</dbReference>
<dbReference type="Gene3D" id="4.10.1000.10">
    <property type="entry name" value="Zinc finger, CCCH-type"/>
    <property type="match status" value="1"/>
</dbReference>
<feature type="region of interest" description="Disordered" evidence="15">
    <location>
        <begin position="523"/>
        <end position="553"/>
    </location>
</feature>
<dbReference type="GO" id="GO:0030154">
    <property type="term" value="P:cell differentiation"/>
    <property type="evidence" value="ECO:0007669"/>
    <property type="project" value="TreeGrafter"/>
</dbReference>
<evidence type="ECO:0000256" key="12">
    <source>
        <dbReference type="ARBA" id="ARBA00048679"/>
    </source>
</evidence>
<keyword evidence="9 13" id="KW-0862">Zinc</keyword>
<dbReference type="InterPro" id="IPR017441">
    <property type="entry name" value="Protein_kinase_ATP_BS"/>
</dbReference>
<dbReference type="PROSITE" id="PS00107">
    <property type="entry name" value="PROTEIN_KINASE_ATP"/>
    <property type="match status" value="1"/>
</dbReference>
<evidence type="ECO:0000256" key="8">
    <source>
        <dbReference type="ARBA" id="ARBA00022777"/>
    </source>
</evidence>
<dbReference type="Pfam" id="PF00642">
    <property type="entry name" value="zf-CCCH"/>
    <property type="match status" value="1"/>
</dbReference>
<dbReference type="OrthoDB" id="272141at2759"/>
<dbReference type="STRING" id="210143.A0A1R3IUF4"/>
<evidence type="ECO:0000313" key="18">
    <source>
        <dbReference type="EMBL" id="OMO86212.1"/>
    </source>
</evidence>
<name>A0A1R3IUF4_COCAP</name>
<dbReference type="Pfam" id="PF00069">
    <property type="entry name" value="Pkinase"/>
    <property type="match status" value="1"/>
</dbReference>
<dbReference type="OMA" id="ARDWKKV"/>
<gene>
    <name evidence="18" type="ORF">CCACVL1_09720</name>
</gene>
<comment type="caution">
    <text evidence="18">The sequence shown here is derived from an EMBL/GenBank/DDBJ whole genome shotgun (WGS) entry which is preliminary data.</text>
</comment>
<protein>
    <recommendedName>
        <fullName evidence="2">non-specific serine/threonine protein kinase</fullName>
        <ecNumber evidence="2">2.7.11.1</ecNumber>
    </recommendedName>
</protein>